<feature type="compositionally biased region" description="Low complexity" evidence="4">
    <location>
        <begin position="115"/>
        <end position="132"/>
    </location>
</feature>
<keyword evidence="2 3" id="KW-0040">ANK repeat</keyword>
<evidence type="ECO:0000313" key="5">
    <source>
        <dbReference type="Ensembl" id="ENSCMIP00000040977.1"/>
    </source>
</evidence>
<feature type="compositionally biased region" description="Polar residues" evidence="4">
    <location>
        <begin position="69"/>
        <end position="85"/>
    </location>
</feature>
<dbReference type="AlphaFoldDB" id="A0A4W3JF58"/>
<dbReference type="GO" id="GO:0010468">
    <property type="term" value="P:regulation of gene expression"/>
    <property type="evidence" value="ECO:0007669"/>
    <property type="project" value="TreeGrafter"/>
</dbReference>
<dbReference type="Proteomes" id="UP000314986">
    <property type="component" value="Unassembled WGS sequence"/>
</dbReference>
<feature type="region of interest" description="Disordered" evidence="4">
    <location>
        <begin position="1"/>
        <end position="132"/>
    </location>
</feature>
<reference evidence="5" key="4">
    <citation type="submission" date="2025-08" db="UniProtKB">
        <authorList>
            <consortium name="Ensembl"/>
        </authorList>
    </citation>
    <scope>IDENTIFICATION</scope>
</reference>
<dbReference type="Ensembl" id="ENSCMIT00000041557.1">
    <property type="protein sequence ID" value="ENSCMIP00000040977.1"/>
    <property type="gene ID" value="ENSCMIG00000017069.1"/>
</dbReference>
<dbReference type="Gene3D" id="1.25.40.20">
    <property type="entry name" value="Ankyrin repeat-containing domain"/>
    <property type="match status" value="1"/>
</dbReference>
<dbReference type="STRING" id="7868.ENSCMIP00000040977"/>
<reference evidence="6" key="2">
    <citation type="journal article" date="2007" name="PLoS Biol.">
        <title>Survey sequencing and comparative analysis of the elephant shark (Callorhinchus milii) genome.</title>
        <authorList>
            <person name="Venkatesh B."/>
            <person name="Kirkness E.F."/>
            <person name="Loh Y.H."/>
            <person name="Halpern A.L."/>
            <person name="Lee A.P."/>
            <person name="Johnson J."/>
            <person name="Dandona N."/>
            <person name="Viswanathan L.D."/>
            <person name="Tay A."/>
            <person name="Venter J.C."/>
            <person name="Strausberg R.L."/>
            <person name="Brenner S."/>
        </authorList>
    </citation>
    <scope>NUCLEOTIDE SEQUENCE [LARGE SCALE GENOMIC DNA]</scope>
</reference>
<feature type="compositionally biased region" description="Polar residues" evidence="4">
    <location>
        <begin position="46"/>
        <end position="57"/>
    </location>
</feature>
<evidence type="ECO:0000256" key="4">
    <source>
        <dbReference type="SAM" id="MobiDB-lite"/>
    </source>
</evidence>
<dbReference type="SMART" id="SM00248">
    <property type="entry name" value="ANK"/>
    <property type="match status" value="5"/>
</dbReference>
<dbReference type="InterPro" id="IPR002110">
    <property type="entry name" value="Ankyrin_rpt"/>
</dbReference>
<keyword evidence="6" id="KW-1185">Reference proteome</keyword>
<dbReference type="InParanoid" id="A0A4W3JF58"/>
<organism evidence="5 6">
    <name type="scientific">Callorhinchus milii</name>
    <name type="common">Ghost shark</name>
    <dbReference type="NCBI Taxonomy" id="7868"/>
    <lineage>
        <taxon>Eukaryota</taxon>
        <taxon>Metazoa</taxon>
        <taxon>Chordata</taxon>
        <taxon>Craniata</taxon>
        <taxon>Vertebrata</taxon>
        <taxon>Chondrichthyes</taxon>
        <taxon>Holocephali</taxon>
        <taxon>Chimaeriformes</taxon>
        <taxon>Callorhinchidae</taxon>
        <taxon>Callorhinchus</taxon>
    </lineage>
</organism>
<dbReference type="PANTHER" id="PTHR24124:SF5">
    <property type="entry name" value="NF-KAPPA-B INHIBITOR ZETA"/>
    <property type="match status" value="1"/>
</dbReference>
<gene>
    <name evidence="5" type="primary">zgc:113279</name>
</gene>
<sequence length="432" mass="47316">MQDLVEILETDLKQARNHSFPTPLSPADRRPQDGIYSDRPLCLSSPLGQSDQGTLHSSLPEEHGRTRQGAPSSCESDSGQVSPVQSPGFGGEGYWSESDEDSFGQLAIPWDSAGSPSSSTTSSYSSSSSLLSPDENPPGFHVAFSECYKSYSPAAGSTKAASCSPQQGDLVESSGMTFFQFQLQQEESFLSNMSIHEILIPDTNGNTMLHKAVIQCKRALAYCLARKMASVGEIGVKDIRGQTALHLAAERNQHLMVGDFLSLGAQINERDCLGKTSVHLCAENGFLRVLEVIEDALMNGTVVDIEAADNNYLTPLHCAVLAHSAIVKDSECSKGNRDLDKFLRMRKEQLLDGMRCLLRMGASFLKQDMNGRNAIQFAQEENNREVLCFLQTQAESARITLRQDWRSYAPLDLMSKKVNGLKGQAPSRHYPN</sequence>
<reference evidence="5" key="5">
    <citation type="submission" date="2025-09" db="UniProtKB">
        <authorList>
            <consortium name="Ensembl"/>
        </authorList>
    </citation>
    <scope>IDENTIFICATION</scope>
</reference>
<dbReference type="PROSITE" id="PS50297">
    <property type="entry name" value="ANK_REP_REGION"/>
    <property type="match status" value="1"/>
</dbReference>
<dbReference type="GO" id="GO:0005634">
    <property type="term" value="C:nucleus"/>
    <property type="evidence" value="ECO:0007669"/>
    <property type="project" value="TreeGrafter"/>
</dbReference>
<name>A0A4W3JF58_CALMI</name>
<dbReference type="PANTHER" id="PTHR24124">
    <property type="entry name" value="ANKYRIN REPEAT FAMILY A"/>
    <property type="match status" value="1"/>
</dbReference>
<proteinExistence type="predicted"/>
<protein>
    <submittedName>
        <fullName evidence="5">NF-kappa-B inhibitor zeta-like</fullName>
    </submittedName>
</protein>
<dbReference type="PROSITE" id="PS50088">
    <property type="entry name" value="ANK_REPEAT"/>
    <property type="match status" value="1"/>
</dbReference>
<evidence type="ECO:0000256" key="2">
    <source>
        <dbReference type="ARBA" id="ARBA00023043"/>
    </source>
</evidence>
<accession>A0A4W3JF58</accession>
<dbReference type="Pfam" id="PF00023">
    <property type="entry name" value="Ank"/>
    <property type="match status" value="1"/>
</dbReference>
<dbReference type="GeneTree" id="ENSGT00940000153695"/>
<reference evidence="6" key="1">
    <citation type="journal article" date="2006" name="Science">
        <title>Ancient noncoding elements conserved in the human genome.</title>
        <authorList>
            <person name="Venkatesh B."/>
            <person name="Kirkness E.F."/>
            <person name="Loh Y.H."/>
            <person name="Halpern A.L."/>
            <person name="Lee A.P."/>
            <person name="Johnson J."/>
            <person name="Dandona N."/>
            <person name="Viswanathan L.D."/>
            <person name="Tay A."/>
            <person name="Venter J.C."/>
            <person name="Strausberg R.L."/>
            <person name="Brenner S."/>
        </authorList>
    </citation>
    <scope>NUCLEOTIDE SEQUENCE [LARGE SCALE GENOMIC DNA]</scope>
</reference>
<dbReference type="InterPro" id="IPR036770">
    <property type="entry name" value="Ankyrin_rpt-contain_sf"/>
</dbReference>
<reference evidence="6" key="3">
    <citation type="journal article" date="2014" name="Nature">
        <title>Elephant shark genome provides unique insights into gnathostome evolution.</title>
        <authorList>
            <consortium name="International Elephant Shark Genome Sequencing Consortium"/>
            <person name="Venkatesh B."/>
            <person name="Lee A.P."/>
            <person name="Ravi V."/>
            <person name="Maurya A.K."/>
            <person name="Lian M.M."/>
            <person name="Swann J.B."/>
            <person name="Ohta Y."/>
            <person name="Flajnik M.F."/>
            <person name="Sutoh Y."/>
            <person name="Kasahara M."/>
            <person name="Hoon S."/>
            <person name="Gangu V."/>
            <person name="Roy S.W."/>
            <person name="Irimia M."/>
            <person name="Korzh V."/>
            <person name="Kondrychyn I."/>
            <person name="Lim Z.W."/>
            <person name="Tay B.H."/>
            <person name="Tohari S."/>
            <person name="Kong K.W."/>
            <person name="Ho S."/>
            <person name="Lorente-Galdos B."/>
            <person name="Quilez J."/>
            <person name="Marques-Bonet T."/>
            <person name="Raney B.J."/>
            <person name="Ingham P.W."/>
            <person name="Tay A."/>
            <person name="Hillier L.W."/>
            <person name="Minx P."/>
            <person name="Boehm T."/>
            <person name="Wilson R.K."/>
            <person name="Brenner S."/>
            <person name="Warren W.C."/>
        </authorList>
    </citation>
    <scope>NUCLEOTIDE SEQUENCE [LARGE SCALE GENOMIC DNA]</scope>
</reference>
<evidence type="ECO:0000256" key="1">
    <source>
        <dbReference type="ARBA" id="ARBA00022737"/>
    </source>
</evidence>
<dbReference type="SUPFAM" id="SSF48403">
    <property type="entry name" value="Ankyrin repeat"/>
    <property type="match status" value="1"/>
</dbReference>
<evidence type="ECO:0000313" key="6">
    <source>
        <dbReference type="Proteomes" id="UP000314986"/>
    </source>
</evidence>
<keyword evidence="1" id="KW-0677">Repeat</keyword>
<feature type="repeat" description="ANK" evidence="3">
    <location>
        <begin position="240"/>
        <end position="272"/>
    </location>
</feature>
<evidence type="ECO:0000256" key="3">
    <source>
        <dbReference type="PROSITE-ProRule" id="PRU00023"/>
    </source>
</evidence>